<keyword evidence="3" id="KW-1185">Reference proteome</keyword>
<name>A0A8T1YGI2_ARASU</name>
<dbReference type="PANTHER" id="PTHR24414:SF184">
    <property type="entry name" value="GALACTOSE OXIDASE_KELCH REPEAT SUPERFAMILY PROTEIN"/>
    <property type="match status" value="1"/>
</dbReference>
<dbReference type="Pfam" id="PF25210">
    <property type="entry name" value="Kelch_FKB95"/>
    <property type="match status" value="1"/>
</dbReference>
<dbReference type="AlphaFoldDB" id="A0A8T1YGI2"/>
<dbReference type="Pfam" id="PF00646">
    <property type="entry name" value="F-box"/>
    <property type="match status" value="1"/>
</dbReference>
<proteinExistence type="predicted"/>
<evidence type="ECO:0000259" key="1">
    <source>
        <dbReference type="PROSITE" id="PS50181"/>
    </source>
</evidence>
<dbReference type="EMBL" id="JAEFBJ010000012">
    <property type="protein sequence ID" value="KAG7545174.1"/>
    <property type="molecule type" value="Genomic_DNA"/>
</dbReference>
<sequence>MEYGEEPPLKRTRRFLMLPDDLVLNCLARVSRLHYPTLSLVSKKFRSLLASTELYQTRILLGRTESCLYACLRLRTDSELLHWFILCHRPHSSKKVLVPISSPNSTSLSLPGVVVVGHDIYAIGGGLKNKNASVHATGSKKYNASSSVMVMDSRSHKWHEAPSMRVARVFPSACTQLDGRIYVTGGYHNLDSMNWMEIFDTKTQTWEFLQIPSEEICKGSEYLSVISYEGTVYVKSDEKDVTYKLHKGKWREADICMNRRWSPSSSSSYCVVENVFYLYSSDGRIRWYDLKNRVWKTLKGLEGLPSLPNSHENVKMADHCGKMAISWEEYVFVDTEKKIWCAEIAIEKRQNGEIWGMLEWFDNVFISKGPNGYVGLVHALTATVW</sequence>
<dbReference type="InterPro" id="IPR001810">
    <property type="entry name" value="F-box_dom"/>
</dbReference>
<accession>A0A8T1YGI2</accession>
<comment type="caution">
    <text evidence="2">The sequence shown here is derived from an EMBL/GenBank/DDBJ whole genome shotgun (WGS) entry which is preliminary data.</text>
</comment>
<gene>
    <name evidence="2" type="ORF">ISN44_As12g006790</name>
</gene>
<reference evidence="2 3" key="1">
    <citation type="submission" date="2020-12" db="EMBL/GenBank/DDBJ databases">
        <title>Concerted genomic and epigenomic changes stabilize Arabidopsis allopolyploids.</title>
        <authorList>
            <person name="Chen Z."/>
        </authorList>
    </citation>
    <scope>NUCLEOTIDE SEQUENCE [LARGE SCALE GENOMIC DNA]</scope>
    <source>
        <strain evidence="2">As9502</strain>
        <tissue evidence="2">Leaf</tissue>
    </source>
</reference>
<organism evidence="2 3">
    <name type="scientific">Arabidopsis suecica</name>
    <name type="common">Swedish thale-cress</name>
    <name type="synonym">Cardaminopsis suecica</name>
    <dbReference type="NCBI Taxonomy" id="45249"/>
    <lineage>
        <taxon>Eukaryota</taxon>
        <taxon>Viridiplantae</taxon>
        <taxon>Streptophyta</taxon>
        <taxon>Embryophyta</taxon>
        <taxon>Tracheophyta</taxon>
        <taxon>Spermatophyta</taxon>
        <taxon>Magnoliopsida</taxon>
        <taxon>eudicotyledons</taxon>
        <taxon>Gunneridae</taxon>
        <taxon>Pentapetalae</taxon>
        <taxon>rosids</taxon>
        <taxon>malvids</taxon>
        <taxon>Brassicales</taxon>
        <taxon>Brassicaceae</taxon>
        <taxon>Camelineae</taxon>
        <taxon>Arabidopsis</taxon>
    </lineage>
</organism>
<evidence type="ECO:0000313" key="2">
    <source>
        <dbReference type="EMBL" id="KAG7545174.1"/>
    </source>
</evidence>
<protein>
    <submittedName>
        <fullName evidence="2">Kelch-type beta propeller</fullName>
    </submittedName>
</protein>
<dbReference type="OrthoDB" id="1079171at2759"/>
<feature type="domain" description="F-box" evidence="1">
    <location>
        <begin position="12"/>
        <end position="58"/>
    </location>
</feature>
<dbReference type="InterPro" id="IPR057499">
    <property type="entry name" value="Kelch_FKB95"/>
</dbReference>
<dbReference type="PANTHER" id="PTHR24414">
    <property type="entry name" value="F-BOX/KELCH-REPEAT PROTEIN SKIP4"/>
    <property type="match status" value="1"/>
</dbReference>
<dbReference type="Proteomes" id="UP000694251">
    <property type="component" value="Chromosome 12"/>
</dbReference>
<dbReference type="InterPro" id="IPR050354">
    <property type="entry name" value="F-box/kelch-repeat_ARATH"/>
</dbReference>
<dbReference type="SMART" id="SM00256">
    <property type="entry name" value="FBOX"/>
    <property type="match status" value="1"/>
</dbReference>
<dbReference type="PROSITE" id="PS50181">
    <property type="entry name" value="FBOX"/>
    <property type="match status" value="1"/>
</dbReference>
<evidence type="ECO:0000313" key="3">
    <source>
        <dbReference type="Proteomes" id="UP000694251"/>
    </source>
</evidence>
<dbReference type="CDD" id="cd22152">
    <property type="entry name" value="F-box_AtAFR-like"/>
    <property type="match status" value="1"/>
</dbReference>